<evidence type="ECO:0000259" key="13">
    <source>
        <dbReference type="PROSITE" id="PS50093"/>
    </source>
</evidence>
<dbReference type="InterPro" id="IPR022409">
    <property type="entry name" value="PKD/Chitinase_dom"/>
</dbReference>
<proteinExistence type="predicted"/>
<dbReference type="GO" id="GO:0005886">
    <property type="term" value="C:plasma membrane"/>
    <property type="evidence" value="ECO:0007669"/>
    <property type="project" value="TreeGrafter"/>
</dbReference>
<gene>
    <name evidence="14" type="ORF">ENQ20_02050</name>
</gene>
<dbReference type="PANTHER" id="PTHR46730">
    <property type="entry name" value="POLYCYSTIN-1"/>
    <property type="match status" value="1"/>
</dbReference>
<keyword evidence="7" id="KW-0732">Signal</keyword>
<dbReference type="GO" id="GO:0005576">
    <property type="term" value="C:extracellular region"/>
    <property type="evidence" value="ECO:0007669"/>
    <property type="project" value="UniProtKB-SubCell"/>
</dbReference>
<feature type="domain" description="PKD" evidence="13">
    <location>
        <begin position="819"/>
        <end position="903"/>
    </location>
</feature>
<dbReference type="InterPro" id="IPR059226">
    <property type="entry name" value="Choice_anch_Q_dom"/>
</dbReference>
<dbReference type="GO" id="GO:0005261">
    <property type="term" value="F:monoatomic cation channel activity"/>
    <property type="evidence" value="ECO:0007669"/>
    <property type="project" value="TreeGrafter"/>
</dbReference>
<evidence type="ECO:0000256" key="8">
    <source>
        <dbReference type="ARBA" id="ARBA00022737"/>
    </source>
</evidence>
<feature type="domain" description="PKD" evidence="13">
    <location>
        <begin position="926"/>
        <end position="990"/>
    </location>
</feature>
<evidence type="ECO:0000256" key="12">
    <source>
        <dbReference type="SAM" id="Phobius"/>
    </source>
</evidence>
<dbReference type="EMBL" id="DSMG01000031">
    <property type="protein sequence ID" value="HDX30256.1"/>
    <property type="molecule type" value="Genomic_DNA"/>
</dbReference>
<dbReference type="InterPro" id="IPR011050">
    <property type="entry name" value="Pectin_lyase_fold/virulence"/>
</dbReference>
<dbReference type="Gene3D" id="2.60.40.10">
    <property type="entry name" value="Immunoglobulins"/>
    <property type="match status" value="4"/>
</dbReference>
<comment type="subcellular location">
    <subcellularLocation>
        <location evidence="2">Cell envelope</location>
    </subcellularLocation>
    <subcellularLocation>
        <location evidence="3">Cell outer membrane</location>
    </subcellularLocation>
    <subcellularLocation>
        <location evidence="1">Membrane</location>
        <topology evidence="1">Multi-pass membrane protein</topology>
    </subcellularLocation>
    <subcellularLocation>
        <location evidence="4">Secreted</location>
    </subcellularLocation>
</comment>
<dbReference type="PANTHER" id="PTHR46730:SF1">
    <property type="entry name" value="PLAT DOMAIN-CONTAINING PROTEIN"/>
    <property type="match status" value="1"/>
</dbReference>
<keyword evidence="5" id="KW-0964">Secreted</keyword>
<feature type="domain" description="PKD" evidence="13">
    <location>
        <begin position="1027"/>
        <end position="1062"/>
    </location>
</feature>
<dbReference type="NCBIfam" id="NF041518">
    <property type="entry name" value="choice_anch_Q"/>
    <property type="match status" value="1"/>
</dbReference>
<evidence type="ECO:0000256" key="9">
    <source>
        <dbReference type="ARBA" id="ARBA00022989"/>
    </source>
</evidence>
<evidence type="ECO:0000256" key="7">
    <source>
        <dbReference type="ARBA" id="ARBA00022729"/>
    </source>
</evidence>
<evidence type="ECO:0000256" key="1">
    <source>
        <dbReference type="ARBA" id="ARBA00004141"/>
    </source>
</evidence>
<organism evidence="14">
    <name type="scientific">Caldilinea aerophila</name>
    <dbReference type="NCBI Taxonomy" id="133453"/>
    <lineage>
        <taxon>Bacteria</taxon>
        <taxon>Bacillati</taxon>
        <taxon>Chloroflexota</taxon>
        <taxon>Caldilineae</taxon>
        <taxon>Caldilineales</taxon>
        <taxon>Caldilineaceae</taxon>
        <taxon>Caldilinea</taxon>
    </lineage>
</organism>
<evidence type="ECO:0000256" key="2">
    <source>
        <dbReference type="ARBA" id="ARBA00004196"/>
    </source>
</evidence>
<dbReference type="Pfam" id="PF02415">
    <property type="entry name" value="Chlam_PMP"/>
    <property type="match status" value="1"/>
</dbReference>
<dbReference type="InterPro" id="IPR003368">
    <property type="entry name" value="POMP_repeat"/>
</dbReference>
<protein>
    <submittedName>
        <fullName evidence="14">PKD domain-containing protein</fullName>
    </submittedName>
</protein>
<comment type="caution">
    <text evidence="14">The sequence shown here is derived from an EMBL/GenBank/DDBJ whole genome shotgun (WGS) entry which is preliminary data.</text>
</comment>
<keyword evidence="9 12" id="KW-1133">Transmembrane helix</keyword>
<dbReference type="InterPro" id="IPR035986">
    <property type="entry name" value="PKD_dom_sf"/>
</dbReference>
<dbReference type="Pfam" id="PF18911">
    <property type="entry name" value="PKD_4"/>
    <property type="match status" value="1"/>
</dbReference>
<dbReference type="SUPFAM" id="SSF49299">
    <property type="entry name" value="PKD domain"/>
    <property type="match status" value="4"/>
</dbReference>
<dbReference type="GO" id="GO:0009279">
    <property type="term" value="C:cell outer membrane"/>
    <property type="evidence" value="ECO:0007669"/>
    <property type="project" value="UniProtKB-SubCell"/>
</dbReference>
<name>A0A7C1FFB2_9CHLR</name>
<evidence type="ECO:0000256" key="10">
    <source>
        <dbReference type="ARBA" id="ARBA00023136"/>
    </source>
</evidence>
<reference evidence="14" key="1">
    <citation type="journal article" date="2020" name="mSystems">
        <title>Genome- and Community-Level Interaction Insights into Carbon Utilization and Element Cycling Functions of Hydrothermarchaeota in Hydrothermal Sediment.</title>
        <authorList>
            <person name="Zhou Z."/>
            <person name="Liu Y."/>
            <person name="Xu W."/>
            <person name="Pan J."/>
            <person name="Luo Z.H."/>
            <person name="Li M."/>
        </authorList>
    </citation>
    <scope>NUCLEOTIDE SEQUENCE [LARGE SCALE GENOMIC DNA]</scope>
    <source>
        <strain evidence="14">SpSt-289</strain>
    </source>
</reference>
<evidence type="ECO:0000256" key="11">
    <source>
        <dbReference type="ARBA" id="ARBA00023237"/>
    </source>
</evidence>
<evidence type="ECO:0000256" key="3">
    <source>
        <dbReference type="ARBA" id="ARBA00004442"/>
    </source>
</evidence>
<feature type="transmembrane region" description="Helical" evidence="12">
    <location>
        <begin position="42"/>
        <end position="68"/>
    </location>
</feature>
<keyword evidence="11" id="KW-0998">Cell outer membrane</keyword>
<keyword evidence="8" id="KW-0677">Repeat</keyword>
<dbReference type="GO" id="GO:0006816">
    <property type="term" value="P:calcium ion transport"/>
    <property type="evidence" value="ECO:0007669"/>
    <property type="project" value="TreeGrafter"/>
</dbReference>
<dbReference type="SUPFAM" id="SSF51126">
    <property type="entry name" value="Pectin lyase-like"/>
    <property type="match status" value="2"/>
</dbReference>
<keyword evidence="10 12" id="KW-0472">Membrane</keyword>
<dbReference type="InterPro" id="IPR013783">
    <property type="entry name" value="Ig-like_fold"/>
</dbReference>
<dbReference type="PROSITE" id="PS50093">
    <property type="entry name" value="PKD"/>
    <property type="match status" value="4"/>
</dbReference>
<dbReference type="AlphaFoldDB" id="A0A7C1FFB2"/>
<feature type="domain" description="PKD" evidence="13">
    <location>
        <begin position="758"/>
        <end position="808"/>
    </location>
</feature>
<keyword evidence="6 12" id="KW-0812">Transmembrane</keyword>
<accession>A0A7C1FFB2</accession>
<dbReference type="Pfam" id="PF00801">
    <property type="entry name" value="PKD"/>
    <property type="match status" value="3"/>
</dbReference>
<dbReference type="SMART" id="SM00089">
    <property type="entry name" value="PKD"/>
    <property type="match status" value="4"/>
</dbReference>
<evidence type="ECO:0000313" key="14">
    <source>
        <dbReference type="EMBL" id="HDX30256.1"/>
    </source>
</evidence>
<dbReference type="NCBIfam" id="TIGR01376">
    <property type="entry name" value="POMP_repeat"/>
    <property type="match status" value="1"/>
</dbReference>
<dbReference type="CDD" id="cd00146">
    <property type="entry name" value="PKD"/>
    <property type="match status" value="4"/>
</dbReference>
<evidence type="ECO:0000256" key="5">
    <source>
        <dbReference type="ARBA" id="ARBA00022525"/>
    </source>
</evidence>
<evidence type="ECO:0000256" key="4">
    <source>
        <dbReference type="ARBA" id="ARBA00004613"/>
    </source>
</evidence>
<sequence length="1098" mass="116138">MVPPFLVSLARESGAKATTRKGNRHNLLPVWIREGQVHMARLLRWMVFGGSGLSLGLILIYLFIFLAAHDKAHASNAILAAENGTALPNEPAPRPVRFVIPNGLSSGDCRSWGSACQLDYALMVASNDEEIWVQTGIYTPAGSGRNATFFVKNGLAVYGGFSGTENQRSQRNPSLHPVVFSGDLGNPGDQSDNAYHVVTVGGGSLVTILEGVRIESGVADGSGTDNQGGGVYLQRGTLVLRSVRFENNRGNNGGGLYARDSHLTLENVQFSLNSVAMSGGALYNYTSVLTLTAVSFDSNNAALYGGAIYSRGGTVTIEGASFLNNRSQYGGAGIYSTQDNYTSLRQVNFFNNVARYYGGAVYTNNSSLEATNTEFISNTASFYGGAIYLSRSRNAETVHLTRIINARLADNFSNNSGGAVYALRAYVEGERLSLLRNSTRNNGGAIFSQFSTITLTVATALQNTAKYGGVFYNDSSTVFITNGTAFSNTATIDGGVFFNDASQTSLGHFTAVGNVAQHYGGFLYSILDAPTVYNSIIWNNTAEKGGAVIGTASFINTIVENGCPVGVSCIDVSSDDPLLGPPGNYGGTVDTIPILTGSPAIDRAVHSCPLTDGRGIARPQGIACDLGSYETRGFALSIVSGNGQAVEVYAPYPDPLVVSGVSLEGHAVDGAQVTFLSAADAPGVIPASQTTVFVNGLATATVTANPFSGPFQVEVRAPGSQPIYFDLYNRDAPLAGLRASHSNRAAVGAPAMFTATVESGTNVIFEWGFGDGSVQRTMSNVITHTYAVAGTYPITLTAFNESSQRSASLPFIEIYDVALAGLTATSDSPTVLGRPTQFWASITEGTGVYFTWDFGDGERAFGDSVVHTYAAPGLYTVTLTAQNGVSTSSVQIPVRVEEVLRDVILLPAGGTRGMVGQAVTFAVQIGAGQPTTITWRFGDEAMVAVEGISTNSQPQTSIEHVYAAPGLYQVVVDVANSVSRVTLSTTAEITDVPIADGTIEWRGVPEVAETLEFIGRYAQGSSVRCVWDFDDATRPVEGCEAVHTYQQAGQYTVKLWLINSANVVVVRTRLDIFDPGAAVILNHWIHLPYVQSGVLGMP</sequence>
<evidence type="ECO:0000256" key="6">
    <source>
        <dbReference type="ARBA" id="ARBA00022692"/>
    </source>
</evidence>
<dbReference type="InterPro" id="IPR000601">
    <property type="entry name" value="PKD_dom"/>
</dbReference>